<keyword evidence="3" id="KW-1185">Reference proteome</keyword>
<dbReference type="OrthoDB" id="5380416at2759"/>
<evidence type="ECO:0000313" key="3">
    <source>
        <dbReference type="Proteomes" id="UP000664132"/>
    </source>
</evidence>
<feature type="compositionally biased region" description="Low complexity" evidence="1">
    <location>
        <begin position="45"/>
        <end position="56"/>
    </location>
</feature>
<dbReference type="Proteomes" id="UP000664132">
    <property type="component" value="Unassembled WGS sequence"/>
</dbReference>
<feature type="compositionally biased region" description="Low complexity" evidence="1">
    <location>
        <begin position="110"/>
        <end position="120"/>
    </location>
</feature>
<evidence type="ECO:0000256" key="1">
    <source>
        <dbReference type="SAM" id="MobiDB-lite"/>
    </source>
</evidence>
<accession>A0A8H7T4P3</accession>
<gene>
    <name evidence="2" type="ORF">IFR04_013515</name>
</gene>
<dbReference type="AlphaFoldDB" id="A0A8H7T4P3"/>
<dbReference type="EMBL" id="JAFJYH010000319">
    <property type="protein sequence ID" value="KAG4413364.1"/>
    <property type="molecule type" value="Genomic_DNA"/>
</dbReference>
<proteinExistence type="predicted"/>
<feature type="region of interest" description="Disordered" evidence="1">
    <location>
        <begin position="1"/>
        <end position="166"/>
    </location>
</feature>
<sequence length="221" mass="23244">MPATNGKPSTGRFELPQLTPINYSLTDGTSIPPPPDSPIEEHVPASAAKDASENAATNGSQSATATNSSNGNAHDGQRGRTNTIDEPPMSPASSTRQGSIRRFLSRKSLNTNYTNGTNTNASQEDLTGAARPESAMSFASQRPSLAKKKSGSWFKRLGSSNGGKRTSIIYEDKKAVAAAPAPPVKKGPPPPKLPELNQLKAKIADNDEGSLGADDMFKNIK</sequence>
<feature type="compositionally biased region" description="Polar residues" evidence="1">
    <location>
        <begin position="57"/>
        <end position="72"/>
    </location>
</feature>
<reference evidence="2" key="1">
    <citation type="submission" date="2021-02" db="EMBL/GenBank/DDBJ databases">
        <title>Genome sequence Cadophora malorum strain M34.</title>
        <authorList>
            <person name="Stefanovic E."/>
            <person name="Vu D."/>
            <person name="Scully C."/>
            <person name="Dijksterhuis J."/>
            <person name="Roader J."/>
            <person name="Houbraken J."/>
        </authorList>
    </citation>
    <scope>NUCLEOTIDE SEQUENCE</scope>
    <source>
        <strain evidence="2">M34</strain>
    </source>
</reference>
<protein>
    <submittedName>
        <fullName evidence="2">Uncharacterized protein</fullName>
    </submittedName>
</protein>
<organism evidence="2 3">
    <name type="scientific">Cadophora malorum</name>
    <dbReference type="NCBI Taxonomy" id="108018"/>
    <lineage>
        <taxon>Eukaryota</taxon>
        <taxon>Fungi</taxon>
        <taxon>Dikarya</taxon>
        <taxon>Ascomycota</taxon>
        <taxon>Pezizomycotina</taxon>
        <taxon>Leotiomycetes</taxon>
        <taxon>Helotiales</taxon>
        <taxon>Ploettnerulaceae</taxon>
        <taxon>Cadophora</taxon>
    </lineage>
</organism>
<name>A0A8H7T4P3_9HELO</name>
<evidence type="ECO:0000313" key="2">
    <source>
        <dbReference type="EMBL" id="KAG4413364.1"/>
    </source>
</evidence>
<comment type="caution">
    <text evidence="2">The sequence shown here is derived from an EMBL/GenBank/DDBJ whole genome shotgun (WGS) entry which is preliminary data.</text>
</comment>